<dbReference type="GO" id="GO:0004672">
    <property type="term" value="F:protein kinase activity"/>
    <property type="evidence" value="ECO:0007669"/>
    <property type="project" value="InterPro"/>
</dbReference>
<dbReference type="PROSITE" id="PS50011">
    <property type="entry name" value="PROTEIN_KINASE_DOM"/>
    <property type="match status" value="1"/>
</dbReference>
<organism evidence="2">
    <name type="scientific">Fusarium oxysporum Fo47</name>
    <dbReference type="NCBI Taxonomy" id="660027"/>
    <lineage>
        <taxon>Eukaryota</taxon>
        <taxon>Fungi</taxon>
        <taxon>Dikarya</taxon>
        <taxon>Ascomycota</taxon>
        <taxon>Pezizomycotina</taxon>
        <taxon>Sordariomycetes</taxon>
        <taxon>Hypocreomycetidae</taxon>
        <taxon>Hypocreales</taxon>
        <taxon>Nectriaceae</taxon>
        <taxon>Fusarium</taxon>
        <taxon>Fusarium oxysporum species complex</taxon>
    </lineage>
</organism>
<dbReference type="SUPFAM" id="SSF56112">
    <property type="entry name" value="Protein kinase-like (PK-like)"/>
    <property type="match status" value="1"/>
</dbReference>
<dbReference type="VEuPathDB" id="FungiDB:FOZG_17397"/>
<dbReference type="PANTHER" id="PTHR37542:SF3">
    <property type="entry name" value="PRION-INHIBITION AND PROPAGATION HELO DOMAIN-CONTAINING PROTEIN"/>
    <property type="match status" value="1"/>
</dbReference>
<sequence length="525" mass="58789">MESPTKHSSMQANGVDNTACTRFAPAVLLTMDVFGTVITSGTLILQFLGACADFDDAARRLQAEFDWDLRALEAVQTYFQQRASQSANNELAPKDAALLDRTATYLEDLVSKVQRSLGKIERKGFVGKVVNRGLWIARQADLKEMQQEVHNWTTRFHVRVLGLPEELRTVIPVANESEAPAVIKANDKLRNFVQTATSIKQARAKEMWLENSDKVTSEIVSWGSASFLPLPLDGEQLILSSREIPPDVMDGTKIFEDLKSDLGMLAAALNCLDPAVDLRLLKVEYYLYHAKSRQFLFVHKAPRPTIAMLKLQDAVDCDCFPNTKSPLNERLKIAVQLAEAILFLHSAGFVHKNVTSPSVTMLEWSDSPSQNVASGPNLQNAYLMGFDLIRDIEARTYQEGAIEETHSDPNWVWNFGIYQHPDRLVGAKSLRYTKTHDIYSLGVLLLEIGLWQPLKAALQRLDKGKSTSWADDLLKIVPKLASRVGRRYQEVVAWCLALDGKSIVKEDDFVNHVLKPLEEIVNSIS</sequence>
<evidence type="ECO:0000259" key="1">
    <source>
        <dbReference type="PROSITE" id="PS50011"/>
    </source>
</evidence>
<accession>W9JES2</accession>
<dbReference type="HOGENOM" id="CLU_028627_1_0_1"/>
<feature type="domain" description="Protein kinase" evidence="1">
    <location>
        <begin position="216"/>
        <end position="515"/>
    </location>
</feature>
<reference evidence="2" key="2">
    <citation type="submission" date="2012-06" db="EMBL/GenBank/DDBJ databases">
        <title>Annotation of the Genome Sequence of Fusarium oxysporum Fo47.</title>
        <authorList>
            <consortium name="The Broad Institute Genomics Platform"/>
            <person name="Ma L.-J."/>
            <person name="Corby-Kistler H."/>
            <person name="Broz K."/>
            <person name="Gale L.R."/>
            <person name="Jonkers W."/>
            <person name="O'Donnell K."/>
            <person name="Ploetz R."/>
            <person name="Steinberg C."/>
            <person name="Schwartz D.C."/>
            <person name="VanEtten H."/>
            <person name="Zhou S."/>
            <person name="Young S.K."/>
            <person name="Zeng Q."/>
            <person name="Gargeya S."/>
            <person name="Fitzgerald M."/>
            <person name="Abouelleil A."/>
            <person name="Alvarado L."/>
            <person name="Chapman S.B."/>
            <person name="Gainer-Dewar J."/>
            <person name="Goldberg J."/>
            <person name="Griggs A."/>
            <person name="Gujja S."/>
            <person name="Hansen M."/>
            <person name="Howarth C."/>
            <person name="Imamovic A."/>
            <person name="Ireland A."/>
            <person name="Larimer J."/>
            <person name="McCowan C."/>
            <person name="Murphy C."/>
            <person name="Pearson M."/>
            <person name="Poon T.W."/>
            <person name="Priest M."/>
            <person name="Roberts A."/>
            <person name="Saif S."/>
            <person name="Shea T."/>
            <person name="Sykes S."/>
            <person name="Wortman J."/>
            <person name="Nusbaum C."/>
            <person name="Birren B."/>
        </authorList>
    </citation>
    <scope>NUCLEOTIDE SEQUENCE</scope>
    <source>
        <strain evidence="2">Fo47</strain>
    </source>
</reference>
<proteinExistence type="predicted"/>
<protein>
    <recommendedName>
        <fullName evidence="1">Protein kinase domain-containing protein</fullName>
    </recommendedName>
</protein>
<dbReference type="EMBL" id="JH717917">
    <property type="protein sequence ID" value="EWZ28959.1"/>
    <property type="molecule type" value="Genomic_DNA"/>
</dbReference>
<dbReference type="GO" id="GO:0005524">
    <property type="term" value="F:ATP binding"/>
    <property type="evidence" value="ECO:0007669"/>
    <property type="project" value="InterPro"/>
</dbReference>
<name>W9JES2_FUSOX</name>
<gene>
    <name evidence="2" type="ORF">FOZG_17397</name>
</gene>
<dbReference type="Proteomes" id="UP000030766">
    <property type="component" value="Unassembled WGS sequence"/>
</dbReference>
<dbReference type="Gene3D" id="1.10.510.10">
    <property type="entry name" value="Transferase(Phosphotransferase) domain 1"/>
    <property type="match status" value="1"/>
</dbReference>
<dbReference type="InterPro" id="IPR000719">
    <property type="entry name" value="Prot_kinase_dom"/>
</dbReference>
<reference evidence="2" key="1">
    <citation type="submission" date="2011-06" db="EMBL/GenBank/DDBJ databases">
        <title>The Genome Sequence of Fusarium oxysporum Fo47.</title>
        <authorList>
            <consortium name="The Broad Institute Genome Sequencing Platform"/>
            <person name="Ma L.-J."/>
            <person name="Gale L.R."/>
            <person name="Schwartz D.C."/>
            <person name="Zhou S."/>
            <person name="Corby-Kistler H."/>
            <person name="Young S.K."/>
            <person name="Zeng Q."/>
            <person name="Gargeya S."/>
            <person name="Fitzgerald M."/>
            <person name="Haas B."/>
            <person name="Abouelleil A."/>
            <person name="Alvarado L."/>
            <person name="Arachchi H.M."/>
            <person name="Berlin A."/>
            <person name="Brown A."/>
            <person name="Chapman S.B."/>
            <person name="Chen Z."/>
            <person name="Dunbar C."/>
            <person name="Freedman E."/>
            <person name="Gearin G."/>
            <person name="Gellesch M."/>
            <person name="Goldberg J."/>
            <person name="Griggs A."/>
            <person name="Gujja S."/>
            <person name="Heiman D."/>
            <person name="Howarth C."/>
            <person name="Larson L."/>
            <person name="Lui A."/>
            <person name="MacDonald P.J.P."/>
            <person name="Mehta T."/>
            <person name="Montmayeur A."/>
            <person name="Murphy C."/>
            <person name="Neiman D."/>
            <person name="Pearson M."/>
            <person name="Priest M."/>
            <person name="Roberts A."/>
            <person name="Saif S."/>
            <person name="Shea T."/>
            <person name="Shenoy N."/>
            <person name="Sisk P."/>
            <person name="Stolte C."/>
            <person name="Sykes S."/>
            <person name="Wortman J."/>
            <person name="Nusbaum C."/>
            <person name="Birren B."/>
        </authorList>
    </citation>
    <scope>NUCLEOTIDE SEQUENCE [LARGE SCALE GENOMIC DNA]</scope>
    <source>
        <strain evidence="2">Fo47</strain>
    </source>
</reference>
<dbReference type="PANTHER" id="PTHR37542">
    <property type="entry name" value="HELO DOMAIN-CONTAINING PROTEIN-RELATED"/>
    <property type="match status" value="1"/>
</dbReference>
<evidence type="ECO:0000313" key="2">
    <source>
        <dbReference type="EMBL" id="EWZ28959.1"/>
    </source>
</evidence>
<dbReference type="InterPro" id="IPR011009">
    <property type="entry name" value="Kinase-like_dom_sf"/>
</dbReference>
<dbReference type="AlphaFoldDB" id="W9JES2"/>